<name>A0A6L6QB29_9BURK</name>
<evidence type="ECO:0000313" key="6">
    <source>
        <dbReference type="Proteomes" id="UP000472320"/>
    </source>
</evidence>
<dbReference type="Pfam" id="PF21274">
    <property type="entry name" value="Rng_hyd_C"/>
    <property type="match status" value="1"/>
</dbReference>
<evidence type="ECO:0000256" key="2">
    <source>
        <dbReference type="ARBA" id="ARBA00022630"/>
    </source>
</evidence>
<keyword evidence="3" id="KW-0274">FAD</keyword>
<keyword evidence="6" id="KW-1185">Reference proteome</keyword>
<feature type="domain" description="FAD-binding" evidence="4">
    <location>
        <begin position="10"/>
        <end position="360"/>
    </location>
</feature>
<dbReference type="Pfam" id="PF01494">
    <property type="entry name" value="FAD_binding_3"/>
    <property type="match status" value="1"/>
</dbReference>
<proteinExistence type="predicted"/>
<protein>
    <submittedName>
        <fullName evidence="5">FAD-dependent oxidoreductase</fullName>
    </submittedName>
</protein>
<evidence type="ECO:0000313" key="5">
    <source>
        <dbReference type="EMBL" id="MTW08986.1"/>
    </source>
</evidence>
<dbReference type="GO" id="GO:0071949">
    <property type="term" value="F:FAD binding"/>
    <property type="evidence" value="ECO:0007669"/>
    <property type="project" value="InterPro"/>
</dbReference>
<comment type="cofactor">
    <cofactor evidence="1">
        <name>FAD</name>
        <dbReference type="ChEBI" id="CHEBI:57692"/>
    </cofactor>
</comment>
<dbReference type="Proteomes" id="UP000472320">
    <property type="component" value="Unassembled WGS sequence"/>
</dbReference>
<gene>
    <name evidence="5" type="ORF">GM658_00060</name>
</gene>
<sequence>MPAPHTISHDVLIAGAGPVGLFLACELRLAGCSVLVLEHMREPHALLKALPFGLRGLTVPTIESFDRRDLLGALEERIASRSVSAAAHWMQQARRPAGHFAGIQFFHDQIDSEQWPYRLPGPVSHFAADMASIEAVLASRAGSLGVEIRRGCGVEEFEQSTNGVTVFAGGEAFQAQWLVGCDGGRSIVRKAAGIAFAGTDPDFTGYSVQVKLAGPEMPKPGRHYTATGMYTFAAPGTIGMVDFDGGAFHRGDPITREHIEAVLRKVSGADVRVTDLELATTWTDRAFQATEYRRGRVLLAGDAAHIHSPLGGQGLNLGLGDAMNLGWKLAATIRGNAPAGLLDTYARERQPEAARILDWSRAQVALMRPSPSSRALEAIMRDLIDTRDGATYFAKRVWGVGLRYDLGHAHPLVGRSAPNFEFDDGTSLNQHLRTGLGILLDFDGCDALRSLARRWDGRIQYVASDAKDRLGVTALLIRPDGIVAWASGVNGDEINAASSLSKWFGNPLRNQDVMLR</sequence>
<dbReference type="Gene3D" id="3.30.70.2450">
    <property type="match status" value="1"/>
</dbReference>
<dbReference type="SUPFAM" id="SSF51905">
    <property type="entry name" value="FAD/NAD(P)-binding domain"/>
    <property type="match status" value="1"/>
</dbReference>
<dbReference type="InterPro" id="IPR036188">
    <property type="entry name" value="FAD/NAD-bd_sf"/>
</dbReference>
<dbReference type="Gene3D" id="3.40.30.120">
    <property type="match status" value="1"/>
</dbReference>
<dbReference type="EMBL" id="WNKX01000001">
    <property type="protein sequence ID" value="MTW08986.1"/>
    <property type="molecule type" value="Genomic_DNA"/>
</dbReference>
<dbReference type="PANTHER" id="PTHR43004">
    <property type="entry name" value="TRK SYSTEM POTASSIUM UPTAKE PROTEIN"/>
    <property type="match status" value="1"/>
</dbReference>
<evidence type="ECO:0000259" key="4">
    <source>
        <dbReference type="Pfam" id="PF01494"/>
    </source>
</evidence>
<evidence type="ECO:0000256" key="1">
    <source>
        <dbReference type="ARBA" id="ARBA00001974"/>
    </source>
</evidence>
<dbReference type="PRINTS" id="PR00420">
    <property type="entry name" value="RNGMNOXGNASE"/>
</dbReference>
<dbReference type="PANTHER" id="PTHR43004:SF19">
    <property type="entry name" value="BINDING MONOOXYGENASE, PUTATIVE (JCVI)-RELATED"/>
    <property type="match status" value="1"/>
</dbReference>
<dbReference type="InterPro" id="IPR002938">
    <property type="entry name" value="FAD-bd"/>
</dbReference>
<evidence type="ECO:0000256" key="3">
    <source>
        <dbReference type="ARBA" id="ARBA00022827"/>
    </source>
</evidence>
<dbReference type="OrthoDB" id="3443359at2"/>
<keyword evidence="2" id="KW-0285">Flavoprotein</keyword>
<accession>A0A6L6QB29</accession>
<dbReference type="Gene3D" id="3.50.50.60">
    <property type="entry name" value="FAD/NAD(P)-binding domain"/>
    <property type="match status" value="1"/>
</dbReference>
<dbReference type="RefSeq" id="WP_155451983.1">
    <property type="nucleotide sequence ID" value="NZ_WNKX01000001.1"/>
</dbReference>
<reference evidence="5 6" key="1">
    <citation type="submission" date="2019-11" db="EMBL/GenBank/DDBJ databases">
        <title>Type strains purchased from KCTC, JCM and DSMZ.</title>
        <authorList>
            <person name="Lu H."/>
        </authorList>
    </citation>
    <scope>NUCLEOTIDE SEQUENCE [LARGE SCALE GENOMIC DNA]</scope>
    <source>
        <strain evidence="5 6">JCM 31587</strain>
    </source>
</reference>
<dbReference type="InterPro" id="IPR050641">
    <property type="entry name" value="RIFMO-like"/>
</dbReference>
<dbReference type="GO" id="GO:0016709">
    <property type="term" value="F:oxidoreductase activity, acting on paired donors, with incorporation or reduction of molecular oxygen, NAD(P)H as one donor, and incorporation of one atom of oxygen"/>
    <property type="evidence" value="ECO:0007669"/>
    <property type="project" value="UniProtKB-ARBA"/>
</dbReference>
<comment type="caution">
    <text evidence="5">The sequence shown here is derived from an EMBL/GenBank/DDBJ whole genome shotgun (WGS) entry which is preliminary data.</text>
</comment>
<organism evidence="5 6">
    <name type="scientific">Massilia eburnea</name>
    <dbReference type="NCBI Taxonomy" id="1776165"/>
    <lineage>
        <taxon>Bacteria</taxon>
        <taxon>Pseudomonadati</taxon>
        <taxon>Pseudomonadota</taxon>
        <taxon>Betaproteobacteria</taxon>
        <taxon>Burkholderiales</taxon>
        <taxon>Oxalobacteraceae</taxon>
        <taxon>Telluria group</taxon>
        <taxon>Massilia</taxon>
    </lineage>
</organism>
<dbReference type="AlphaFoldDB" id="A0A6L6QB29"/>